<reference evidence="3 4" key="1">
    <citation type="submission" date="2019-02" db="EMBL/GenBank/DDBJ databases">
        <title>Genomic Encyclopedia of Archaeal and Bacterial Type Strains, Phase II (KMG-II): from individual species to whole genera.</title>
        <authorList>
            <person name="Goeker M."/>
        </authorList>
    </citation>
    <scope>NUCLEOTIDE SEQUENCE [LARGE SCALE GENOMIC DNA]</scope>
    <source>
        <strain evidence="3 4">DSM 18101</strain>
    </source>
</reference>
<accession>A0A4Q7YDV4</accession>
<dbReference type="InterPro" id="IPR025388">
    <property type="entry name" value="Alginate_export_dom"/>
</dbReference>
<evidence type="ECO:0000256" key="1">
    <source>
        <dbReference type="SAM" id="SignalP"/>
    </source>
</evidence>
<dbReference type="AlphaFoldDB" id="A0A4Q7YDV4"/>
<feature type="signal peptide" evidence="1">
    <location>
        <begin position="1"/>
        <end position="32"/>
    </location>
</feature>
<keyword evidence="1" id="KW-0732">Signal</keyword>
<evidence type="ECO:0000313" key="3">
    <source>
        <dbReference type="EMBL" id="RZU35290.1"/>
    </source>
</evidence>
<keyword evidence="4" id="KW-1185">Reference proteome</keyword>
<comment type="caution">
    <text evidence="3">The sequence shown here is derived from an EMBL/GenBank/DDBJ whole genome shotgun (WGS) entry which is preliminary data.</text>
</comment>
<evidence type="ECO:0000313" key="4">
    <source>
        <dbReference type="Proteomes" id="UP000292958"/>
    </source>
</evidence>
<evidence type="ECO:0000259" key="2">
    <source>
        <dbReference type="Pfam" id="PF13372"/>
    </source>
</evidence>
<dbReference type="Pfam" id="PF13372">
    <property type="entry name" value="Alginate_exp"/>
    <property type="match status" value="1"/>
</dbReference>
<dbReference type="Proteomes" id="UP000292958">
    <property type="component" value="Unassembled WGS sequence"/>
</dbReference>
<name>A0A4Q7YDV4_9BACT</name>
<feature type="domain" description="Alginate export" evidence="2">
    <location>
        <begin position="87"/>
        <end position="470"/>
    </location>
</feature>
<feature type="chain" id="PRO_5020259092" evidence="1">
    <location>
        <begin position="33"/>
        <end position="486"/>
    </location>
</feature>
<dbReference type="OrthoDB" id="9764666at2"/>
<protein>
    <submittedName>
        <fullName evidence="3">Alginate export protein</fullName>
    </submittedName>
</protein>
<gene>
    <name evidence="3" type="ORF">BDD14_6060</name>
</gene>
<organism evidence="3 4">
    <name type="scientific">Edaphobacter modestus</name>
    <dbReference type="NCBI Taxonomy" id="388466"/>
    <lineage>
        <taxon>Bacteria</taxon>
        <taxon>Pseudomonadati</taxon>
        <taxon>Acidobacteriota</taxon>
        <taxon>Terriglobia</taxon>
        <taxon>Terriglobales</taxon>
        <taxon>Acidobacteriaceae</taxon>
        <taxon>Edaphobacter</taxon>
    </lineage>
</organism>
<sequence length="486" mass="55158">MRAVLNLSSPSLARTARCLSLLMLFATGSAWAQTTTDPTPVCAKVSSNFPALTYDEDNRYLSNPDCRTELFDRLKFIPLRHEDENYYLSFGVVSRDRGEYFSENTWGSGPEGNAYLMQRYYGHLDLHLRDRFRLFGEIGSSLETGRNGGPRSGIDEDKLDIHQAFVDLGIWKREKDSVSLRVGRQEMALGSSNLVATRDGRNIRRSFDGFRLTADVARWTVDGFALRQSEADQDLFDDSLDHNTSFWGIYGVHAFPVLPGGHVDLYYMGQDNKLDKYVKGSGREQRETIGTRFWGATPHWDYNDEFIYQFGRFAAGDISAWSVSTQTGYRFDSIPWKPRLGFKMDAFSGDGNRKGKTLGTFNALYEAGPYFSYAELFGKRDLIDIQPSLRLNPIKKLTLTPNAAFYWRESDQDGLYAVASGAIVVAGTNSTARYIGSHAALQAKWDANRHATFFTEYMHFFTGDFLKQSTAGKNINYWTGWLEIRY</sequence>
<proteinExistence type="predicted"/>
<dbReference type="EMBL" id="SHKW01000003">
    <property type="protein sequence ID" value="RZU35290.1"/>
    <property type="molecule type" value="Genomic_DNA"/>
</dbReference>